<keyword evidence="1" id="KW-1133">Transmembrane helix</keyword>
<keyword evidence="1" id="KW-0472">Membrane</keyword>
<dbReference type="AlphaFoldDB" id="A0A6M0QA08"/>
<dbReference type="Proteomes" id="UP000481043">
    <property type="component" value="Unassembled WGS sequence"/>
</dbReference>
<evidence type="ECO:0000313" key="3">
    <source>
        <dbReference type="Proteomes" id="UP000481043"/>
    </source>
</evidence>
<dbReference type="EMBL" id="JAAIWM010000002">
    <property type="protein sequence ID" value="NEY71898.1"/>
    <property type="molecule type" value="Genomic_DNA"/>
</dbReference>
<feature type="transmembrane region" description="Helical" evidence="1">
    <location>
        <begin position="34"/>
        <end position="55"/>
    </location>
</feature>
<proteinExistence type="predicted"/>
<protein>
    <recommendedName>
        <fullName evidence="4">YtpI family protein</fullName>
    </recommendedName>
</protein>
<keyword evidence="1" id="KW-0812">Transmembrane</keyword>
<dbReference type="Pfam" id="PF14007">
    <property type="entry name" value="YtpI"/>
    <property type="match status" value="1"/>
</dbReference>
<sequence length="99" mass="11299">MPILIILIIISLSFYAYFRMKNFRVKEVMHKKWLSAKASIALGAFMVFFALNQMIVEPSTIAIIIGIIFLVVGGGSIWAGVRAYRYYLPRVIEEAQLKK</sequence>
<keyword evidence="3" id="KW-1185">Reference proteome</keyword>
<feature type="transmembrane region" description="Helical" evidence="1">
    <location>
        <begin position="61"/>
        <end position="81"/>
    </location>
</feature>
<evidence type="ECO:0000313" key="2">
    <source>
        <dbReference type="EMBL" id="NEY71898.1"/>
    </source>
</evidence>
<feature type="transmembrane region" description="Helical" evidence="1">
    <location>
        <begin position="6"/>
        <end position="22"/>
    </location>
</feature>
<dbReference type="RefSeq" id="WP_163179316.1">
    <property type="nucleotide sequence ID" value="NZ_JAAIWM010000002.1"/>
</dbReference>
<evidence type="ECO:0000256" key="1">
    <source>
        <dbReference type="SAM" id="Phobius"/>
    </source>
</evidence>
<organism evidence="2 3">
    <name type="scientific">Bacillus mesophilus</name>
    <dbReference type="NCBI Taxonomy" id="1808955"/>
    <lineage>
        <taxon>Bacteria</taxon>
        <taxon>Bacillati</taxon>
        <taxon>Bacillota</taxon>
        <taxon>Bacilli</taxon>
        <taxon>Bacillales</taxon>
        <taxon>Bacillaceae</taxon>
        <taxon>Bacillus</taxon>
    </lineage>
</organism>
<reference evidence="2 3" key="1">
    <citation type="submission" date="2020-02" db="EMBL/GenBank/DDBJ databases">
        <title>Bacillus aquiflavi sp. nov., isolated from yellow water of strong flavor Chinese baijiu in Yibin region of China.</title>
        <authorList>
            <person name="Xie J."/>
        </authorList>
    </citation>
    <scope>NUCLEOTIDE SEQUENCE [LARGE SCALE GENOMIC DNA]</scope>
    <source>
        <strain evidence="2 3">SA4</strain>
    </source>
</reference>
<dbReference type="InterPro" id="IPR025618">
    <property type="entry name" value="YtpI"/>
</dbReference>
<evidence type="ECO:0008006" key="4">
    <source>
        <dbReference type="Google" id="ProtNLM"/>
    </source>
</evidence>
<gene>
    <name evidence="2" type="ORF">G4D63_09075</name>
</gene>
<accession>A0A6M0QA08</accession>
<comment type="caution">
    <text evidence="2">The sequence shown here is derived from an EMBL/GenBank/DDBJ whole genome shotgun (WGS) entry which is preliminary data.</text>
</comment>
<name>A0A6M0QA08_9BACI</name>